<feature type="domain" description="GAF" evidence="8">
    <location>
        <begin position="26"/>
        <end position="176"/>
    </location>
</feature>
<sequence>MVSREQLIERQRVLAKFSEFALRGSELQDVLEEACRLVGDALGTDLAKVLEIQPDGRSILVRAGCGWRPGIVGETTLQMEEKSSETYAIKVAEPVVTPDIHKEERFVLPPFLVDHGVKAIVNVPIFVSRDERAYGLLQVDSTSPRDFGEEDIEFLRIYAGVLGPVIDRLHKRHDLAVALDANKRLLVELQHRIKNNIGMITSLVHMRARGAKSDDARAELEIVGDRIETLRLAHEHVYAEGSSTLSLRSYASKILQHLIDLHGDHAGAIKLTIHVDDIKLGPDRAVPLGLIINEFATNSLKYAFGSAGGAISLRIERLEDSRIQAVIADDGRGLPANPTTGIPGSGTGMKLIGGLARQLQAEAIWSSVKGTQLKLVFADPAKRGRS</sequence>
<keyword evidence="3" id="KW-0597">Phosphoprotein</keyword>
<protein>
    <recommendedName>
        <fullName evidence="2">histidine kinase</fullName>
        <ecNumber evidence="2">2.7.13.3</ecNumber>
    </recommendedName>
</protein>
<accession>A0A6L9MN77</accession>
<dbReference type="PANTHER" id="PTHR41523:SF8">
    <property type="entry name" value="ETHYLENE RESPONSE SENSOR PROTEIN"/>
    <property type="match status" value="1"/>
</dbReference>
<proteinExistence type="predicted"/>
<comment type="catalytic activity">
    <reaction evidence="1">
        <text>ATP + protein L-histidine = ADP + protein N-phospho-L-histidine.</text>
        <dbReference type="EC" id="2.7.13.3"/>
    </reaction>
</comment>
<dbReference type="InterPro" id="IPR011495">
    <property type="entry name" value="Sig_transdc_His_kin_sub2_dim/P"/>
</dbReference>
<evidence type="ECO:0000313" key="11">
    <source>
        <dbReference type="Proteomes" id="UP000476332"/>
    </source>
</evidence>
<dbReference type="Pfam" id="PF02518">
    <property type="entry name" value="HATPase_c"/>
    <property type="match status" value="1"/>
</dbReference>
<evidence type="ECO:0000256" key="4">
    <source>
        <dbReference type="ARBA" id="ARBA00022679"/>
    </source>
</evidence>
<dbReference type="EMBL" id="JAAAMJ010000032">
    <property type="protein sequence ID" value="NDV89221.1"/>
    <property type="molecule type" value="Genomic_DNA"/>
</dbReference>
<feature type="domain" description="Histidine kinase/HSP90-like ATPase" evidence="9">
    <location>
        <begin position="283"/>
        <end position="381"/>
    </location>
</feature>
<evidence type="ECO:0000256" key="5">
    <source>
        <dbReference type="ARBA" id="ARBA00022741"/>
    </source>
</evidence>
<keyword evidence="5" id="KW-0547">Nucleotide-binding</keyword>
<evidence type="ECO:0000259" key="8">
    <source>
        <dbReference type="SMART" id="SM00065"/>
    </source>
</evidence>
<dbReference type="PANTHER" id="PTHR41523">
    <property type="entry name" value="TWO-COMPONENT SYSTEM SENSOR PROTEIN"/>
    <property type="match status" value="1"/>
</dbReference>
<evidence type="ECO:0000256" key="3">
    <source>
        <dbReference type="ARBA" id="ARBA00022553"/>
    </source>
</evidence>
<name>A0A6L9MN77_9HYPH</name>
<dbReference type="Pfam" id="PF01590">
    <property type="entry name" value="GAF"/>
    <property type="match status" value="1"/>
</dbReference>
<dbReference type="SUPFAM" id="SSF55781">
    <property type="entry name" value="GAF domain-like"/>
    <property type="match status" value="1"/>
</dbReference>
<evidence type="ECO:0000259" key="9">
    <source>
        <dbReference type="SMART" id="SM00387"/>
    </source>
</evidence>
<dbReference type="InterPro" id="IPR003594">
    <property type="entry name" value="HATPase_dom"/>
</dbReference>
<dbReference type="RefSeq" id="WP_163046075.1">
    <property type="nucleotide sequence ID" value="NZ_JAAAMJ010000032.1"/>
</dbReference>
<organism evidence="10 11">
    <name type="scientific">Aurantimonas aggregata</name>
    <dbReference type="NCBI Taxonomy" id="2047720"/>
    <lineage>
        <taxon>Bacteria</taxon>
        <taxon>Pseudomonadati</taxon>
        <taxon>Pseudomonadota</taxon>
        <taxon>Alphaproteobacteria</taxon>
        <taxon>Hyphomicrobiales</taxon>
        <taxon>Aurantimonadaceae</taxon>
        <taxon>Aurantimonas</taxon>
    </lineage>
</organism>
<dbReference type="SUPFAM" id="SSF55874">
    <property type="entry name" value="ATPase domain of HSP90 chaperone/DNA topoisomerase II/histidine kinase"/>
    <property type="match status" value="1"/>
</dbReference>
<dbReference type="InterPro" id="IPR003018">
    <property type="entry name" value="GAF"/>
</dbReference>
<keyword evidence="4" id="KW-0808">Transferase</keyword>
<keyword evidence="7" id="KW-0067">ATP-binding</keyword>
<reference evidence="10 11" key="1">
    <citation type="submission" date="2020-01" db="EMBL/GenBank/DDBJ databases">
        <title>Genomes of bacteria type strains.</title>
        <authorList>
            <person name="Chen J."/>
            <person name="Zhu S."/>
            <person name="Chen J."/>
        </authorList>
    </citation>
    <scope>NUCLEOTIDE SEQUENCE [LARGE SCALE GENOMIC DNA]</scope>
    <source>
        <strain evidence="10 11">KCTC 52919</strain>
    </source>
</reference>
<comment type="caution">
    <text evidence="10">The sequence shown here is derived from an EMBL/GenBank/DDBJ whole genome shotgun (WGS) entry which is preliminary data.</text>
</comment>
<dbReference type="GO" id="GO:0005524">
    <property type="term" value="F:ATP binding"/>
    <property type="evidence" value="ECO:0007669"/>
    <property type="project" value="UniProtKB-KW"/>
</dbReference>
<dbReference type="Gene3D" id="3.30.450.40">
    <property type="match status" value="1"/>
</dbReference>
<dbReference type="SMART" id="SM00065">
    <property type="entry name" value="GAF"/>
    <property type="match status" value="1"/>
</dbReference>
<keyword evidence="6" id="KW-0418">Kinase</keyword>
<dbReference type="InterPro" id="IPR036890">
    <property type="entry name" value="HATPase_C_sf"/>
</dbReference>
<gene>
    <name evidence="10" type="ORF">GTW51_21400</name>
</gene>
<dbReference type="GO" id="GO:0004673">
    <property type="term" value="F:protein histidine kinase activity"/>
    <property type="evidence" value="ECO:0007669"/>
    <property type="project" value="UniProtKB-EC"/>
</dbReference>
<evidence type="ECO:0000256" key="7">
    <source>
        <dbReference type="ARBA" id="ARBA00022840"/>
    </source>
</evidence>
<dbReference type="AlphaFoldDB" id="A0A6L9MN77"/>
<dbReference type="Pfam" id="PF07568">
    <property type="entry name" value="HisKA_2"/>
    <property type="match status" value="1"/>
</dbReference>
<evidence type="ECO:0000313" key="10">
    <source>
        <dbReference type="EMBL" id="NDV89221.1"/>
    </source>
</evidence>
<dbReference type="Proteomes" id="UP000476332">
    <property type="component" value="Unassembled WGS sequence"/>
</dbReference>
<dbReference type="EC" id="2.7.13.3" evidence="2"/>
<keyword evidence="11" id="KW-1185">Reference proteome</keyword>
<dbReference type="Gene3D" id="3.30.565.10">
    <property type="entry name" value="Histidine kinase-like ATPase, C-terminal domain"/>
    <property type="match status" value="1"/>
</dbReference>
<dbReference type="InterPro" id="IPR029016">
    <property type="entry name" value="GAF-like_dom_sf"/>
</dbReference>
<dbReference type="SMART" id="SM00387">
    <property type="entry name" value="HATPase_c"/>
    <property type="match status" value="1"/>
</dbReference>
<evidence type="ECO:0000256" key="1">
    <source>
        <dbReference type="ARBA" id="ARBA00000085"/>
    </source>
</evidence>
<evidence type="ECO:0000256" key="2">
    <source>
        <dbReference type="ARBA" id="ARBA00012438"/>
    </source>
</evidence>
<evidence type="ECO:0000256" key="6">
    <source>
        <dbReference type="ARBA" id="ARBA00022777"/>
    </source>
</evidence>